<keyword evidence="4" id="KW-0281">Fimbrium</keyword>
<organism evidence="6 7">
    <name type="scientific">Conchiformibius kuhniae</name>
    <dbReference type="NCBI Taxonomy" id="211502"/>
    <lineage>
        <taxon>Bacteria</taxon>
        <taxon>Pseudomonadati</taxon>
        <taxon>Pseudomonadota</taxon>
        <taxon>Betaproteobacteria</taxon>
        <taxon>Neisseriales</taxon>
        <taxon>Neisseriaceae</taxon>
        <taxon>Conchiformibius</taxon>
    </lineage>
</organism>
<dbReference type="RefSeq" id="WP_027010029.1">
    <property type="nucleotide sequence ID" value="NZ_CP091521.1"/>
</dbReference>
<dbReference type="InterPro" id="IPR012902">
    <property type="entry name" value="N_methyl_site"/>
</dbReference>
<dbReference type="Pfam" id="PF07963">
    <property type="entry name" value="N_methyl"/>
    <property type="match status" value="1"/>
</dbReference>
<sequence length="164" mass="17959">MNPNKQTGFTLIELMIVLAIIGVLAALALPMYQDYVVKTQVSRVFYEINSARTIIDTIISQGGVPTVNKNEDGKLIGGELYEYIGMDGNDPASNLIFNAKIEYENGKRFKSLTATFGKESFKGIQGATITLTRLGDATWHCEAKANNAPSWKPKHVPAACKNTM</sequence>
<reference evidence="6" key="2">
    <citation type="submission" date="2024-09" db="EMBL/GenBank/DDBJ databases">
        <authorList>
            <person name="Veyrier F.J."/>
        </authorList>
    </citation>
    <scope>NUCLEOTIDE SEQUENCE</scope>
    <source>
        <strain evidence="6">17694</strain>
    </source>
</reference>
<evidence type="ECO:0000313" key="7">
    <source>
        <dbReference type="Proteomes" id="UP000831534"/>
    </source>
</evidence>
<evidence type="ECO:0000256" key="4">
    <source>
        <dbReference type="RuleBase" id="RU000389"/>
    </source>
</evidence>
<keyword evidence="3" id="KW-1015">Disulfide bond</keyword>
<dbReference type="InterPro" id="IPR045584">
    <property type="entry name" value="Pilin-like"/>
</dbReference>
<proteinExistence type="inferred from homology"/>
<evidence type="ECO:0000256" key="5">
    <source>
        <dbReference type="SAM" id="Phobius"/>
    </source>
</evidence>
<evidence type="ECO:0000256" key="2">
    <source>
        <dbReference type="ARBA" id="ARBA00022481"/>
    </source>
</evidence>
<gene>
    <name evidence="6" type="ORF">LVJ77_08015</name>
</gene>
<keyword evidence="5" id="KW-0472">Membrane</keyword>
<evidence type="ECO:0000256" key="3">
    <source>
        <dbReference type="ARBA" id="ARBA00023157"/>
    </source>
</evidence>
<dbReference type="GO" id="GO:0007155">
    <property type="term" value="P:cell adhesion"/>
    <property type="evidence" value="ECO:0007669"/>
    <property type="project" value="InterPro"/>
</dbReference>
<name>A0A8T9MUY7_9NEIS</name>
<dbReference type="EMBL" id="CP091521">
    <property type="protein sequence ID" value="UOP05680.2"/>
    <property type="molecule type" value="Genomic_DNA"/>
</dbReference>
<dbReference type="InterPro" id="IPR001082">
    <property type="entry name" value="Pilin"/>
</dbReference>
<dbReference type="KEGG" id="ckh:LVJ77_08015"/>
<dbReference type="Pfam" id="PF00114">
    <property type="entry name" value="Pilin"/>
    <property type="match status" value="1"/>
</dbReference>
<evidence type="ECO:0000256" key="1">
    <source>
        <dbReference type="ARBA" id="ARBA00005233"/>
    </source>
</evidence>
<dbReference type="Proteomes" id="UP000831534">
    <property type="component" value="Chromosome"/>
</dbReference>
<accession>A0A8T9MUY7</accession>
<dbReference type="GO" id="GO:0009289">
    <property type="term" value="C:pilus"/>
    <property type="evidence" value="ECO:0007669"/>
    <property type="project" value="InterPro"/>
</dbReference>
<evidence type="ECO:0000313" key="6">
    <source>
        <dbReference type="EMBL" id="UOP05680.2"/>
    </source>
</evidence>
<dbReference type="Gene3D" id="3.30.700.10">
    <property type="entry name" value="Glycoprotein, Type 4 Pilin"/>
    <property type="match status" value="1"/>
</dbReference>
<keyword evidence="5" id="KW-1133">Transmembrane helix</keyword>
<dbReference type="SUPFAM" id="SSF54523">
    <property type="entry name" value="Pili subunits"/>
    <property type="match status" value="1"/>
</dbReference>
<protein>
    <submittedName>
        <fullName evidence="6">Pilin</fullName>
    </submittedName>
</protein>
<dbReference type="PROSITE" id="PS00409">
    <property type="entry name" value="PROKAR_NTER_METHYL"/>
    <property type="match status" value="1"/>
</dbReference>
<keyword evidence="2" id="KW-0488">Methylation</keyword>
<dbReference type="NCBIfam" id="TIGR02532">
    <property type="entry name" value="IV_pilin_GFxxxE"/>
    <property type="match status" value="1"/>
</dbReference>
<feature type="transmembrane region" description="Helical" evidence="5">
    <location>
        <begin position="12"/>
        <end position="32"/>
    </location>
</feature>
<dbReference type="AlphaFoldDB" id="A0A8T9MUY7"/>
<comment type="similarity">
    <text evidence="1 4">Belongs to the N-Me-Phe pilin family.</text>
</comment>
<reference evidence="6" key="1">
    <citation type="journal article" date="2022" name="Res Sq">
        <title>Evolution of multicellular longitudinally dividing oral cavity symbionts (Neisseriaceae).</title>
        <authorList>
            <person name="Nyongesa S."/>
            <person name="Weber P."/>
            <person name="Bernet E."/>
            <person name="Pullido F."/>
            <person name="Nieckarz M."/>
            <person name="Delaby M."/>
            <person name="Nieves C."/>
            <person name="Viehboeck T."/>
            <person name="Krause N."/>
            <person name="Rivera-Millot A."/>
            <person name="Nakamura A."/>
            <person name="Vischer N."/>
            <person name="VanNieuwenhze M."/>
            <person name="Brun Y."/>
            <person name="Cava F."/>
            <person name="Bulgheresi S."/>
            <person name="Veyrier F."/>
        </authorList>
    </citation>
    <scope>NUCLEOTIDE SEQUENCE</scope>
    <source>
        <strain evidence="6">17694</strain>
    </source>
</reference>
<keyword evidence="5" id="KW-0812">Transmembrane</keyword>
<keyword evidence="7" id="KW-1185">Reference proteome</keyword>